<keyword evidence="4" id="KW-1185">Reference proteome</keyword>
<dbReference type="InterPro" id="IPR007278">
    <property type="entry name" value="DUF397"/>
</dbReference>
<accession>A0A1T3P3F7</accession>
<sequence>MTSSPHIPTSGWFKSSRTNDQGGMCVEAAHAPDQSMAIRDSKDPSRGAFLFHARPWEAFLDSVKRQS</sequence>
<dbReference type="Pfam" id="PF04149">
    <property type="entry name" value="DUF397"/>
    <property type="match status" value="1"/>
</dbReference>
<organism evidence="3 4">
    <name type="scientific">Embleya scabrispora</name>
    <dbReference type="NCBI Taxonomy" id="159449"/>
    <lineage>
        <taxon>Bacteria</taxon>
        <taxon>Bacillati</taxon>
        <taxon>Actinomycetota</taxon>
        <taxon>Actinomycetes</taxon>
        <taxon>Kitasatosporales</taxon>
        <taxon>Streptomycetaceae</taxon>
        <taxon>Embleya</taxon>
    </lineage>
</organism>
<comment type="caution">
    <text evidence="3">The sequence shown here is derived from an EMBL/GenBank/DDBJ whole genome shotgun (WGS) entry which is preliminary data.</text>
</comment>
<reference evidence="3 4" key="1">
    <citation type="submission" date="2017-03" db="EMBL/GenBank/DDBJ databases">
        <title>Draft genome sequence of Streptomyces scabrisporus NF3, endophyte isolated from Amphipterygium adstringens.</title>
        <authorList>
            <person name="Vazquez M."/>
            <person name="Ceapa C.D."/>
            <person name="Rodriguez Luna D."/>
            <person name="Sanchez Esquivel S."/>
        </authorList>
    </citation>
    <scope>NUCLEOTIDE SEQUENCE [LARGE SCALE GENOMIC DNA]</scope>
    <source>
        <strain evidence="3 4">NF3</strain>
    </source>
</reference>
<evidence type="ECO:0000256" key="1">
    <source>
        <dbReference type="SAM" id="MobiDB-lite"/>
    </source>
</evidence>
<proteinExistence type="predicted"/>
<feature type="region of interest" description="Disordered" evidence="1">
    <location>
        <begin position="1"/>
        <end position="20"/>
    </location>
</feature>
<feature type="domain" description="DUF397" evidence="2">
    <location>
        <begin position="11"/>
        <end position="64"/>
    </location>
</feature>
<evidence type="ECO:0000259" key="2">
    <source>
        <dbReference type="Pfam" id="PF04149"/>
    </source>
</evidence>
<protein>
    <recommendedName>
        <fullName evidence="2">DUF397 domain-containing protein</fullName>
    </recommendedName>
</protein>
<evidence type="ECO:0000313" key="4">
    <source>
        <dbReference type="Proteomes" id="UP000190037"/>
    </source>
</evidence>
<dbReference type="Proteomes" id="UP000190037">
    <property type="component" value="Unassembled WGS sequence"/>
</dbReference>
<evidence type="ECO:0000313" key="3">
    <source>
        <dbReference type="EMBL" id="OPC83501.1"/>
    </source>
</evidence>
<dbReference type="STRING" id="159449.B4N89_23480"/>
<dbReference type="RefSeq" id="WP_078977788.1">
    <property type="nucleotide sequence ID" value="NZ_MWQN01000001.1"/>
</dbReference>
<dbReference type="AlphaFoldDB" id="A0A1T3P3F7"/>
<dbReference type="EMBL" id="MWQN01000001">
    <property type="protein sequence ID" value="OPC83501.1"/>
    <property type="molecule type" value="Genomic_DNA"/>
</dbReference>
<gene>
    <name evidence="3" type="ORF">B4N89_23480</name>
</gene>
<name>A0A1T3P3F7_9ACTN</name>